<evidence type="ECO:0000313" key="7">
    <source>
        <dbReference type="Proteomes" id="UP000515154"/>
    </source>
</evidence>
<feature type="domain" description="PDZ" evidence="6">
    <location>
        <begin position="986"/>
        <end position="1071"/>
    </location>
</feature>
<feature type="compositionally biased region" description="Polar residues" evidence="4">
    <location>
        <begin position="153"/>
        <end position="170"/>
    </location>
</feature>
<feature type="region of interest" description="Disordered" evidence="4">
    <location>
        <begin position="153"/>
        <end position="189"/>
    </location>
</feature>
<dbReference type="PANTHER" id="PTHR12345:SF16">
    <property type="entry name" value="X11L, ISOFORM F-RELATED"/>
    <property type="match status" value="1"/>
</dbReference>
<feature type="domain" description="PID" evidence="5">
    <location>
        <begin position="776"/>
        <end position="973"/>
    </location>
</feature>
<dbReference type="InterPro" id="IPR011993">
    <property type="entry name" value="PH-like_dom_sf"/>
</dbReference>
<accession>A0A6P7SH74</accession>
<dbReference type="PROSITE" id="PS01179">
    <property type="entry name" value="PID"/>
    <property type="match status" value="1"/>
</dbReference>
<dbReference type="SMART" id="SM00228">
    <property type="entry name" value="PDZ"/>
    <property type="match status" value="2"/>
</dbReference>
<dbReference type="SMART" id="SM00462">
    <property type="entry name" value="PTB"/>
    <property type="match status" value="1"/>
</dbReference>
<name>A0A6P7SH74_9MOLL</name>
<dbReference type="InterPro" id="IPR006020">
    <property type="entry name" value="PTB/PI_dom"/>
</dbReference>
<feature type="compositionally biased region" description="Polar residues" evidence="4">
    <location>
        <begin position="563"/>
        <end position="578"/>
    </location>
</feature>
<dbReference type="Pfam" id="PF00595">
    <property type="entry name" value="PDZ"/>
    <property type="match status" value="2"/>
</dbReference>
<feature type="compositionally biased region" description="Polar residues" evidence="4">
    <location>
        <begin position="268"/>
        <end position="278"/>
    </location>
</feature>
<dbReference type="Pfam" id="PF00640">
    <property type="entry name" value="PID"/>
    <property type="match status" value="1"/>
</dbReference>
<feature type="compositionally biased region" description="Basic and acidic residues" evidence="4">
    <location>
        <begin position="593"/>
        <end position="638"/>
    </location>
</feature>
<dbReference type="InterPro" id="IPR001478">
    <property type="entry name" value="PDZ"/>
</dbReference>
<dbReference type="SUPFAM" id="SSF50729">
    <property type="entry name" value="PH domain-like"/>
    <property type="match status" value="1"/>
</dbReference>
<dbReference type="GO" id="GO:0007268">
    <property type="term" value="P:chemical synaptic transmission"/>
    <property type="evidence" value="ECO:0007669"/>
    <property type="project" value="TreeGrafter"/>
</dbReference>
<dbReference type="Proteomes" id="UP000515154">
    <property type="component" value="Linkage group LG6"/>
</dbReference>
<gene>
    <name evidence="8" type="primary">LOC115212775</name>
</gene>
<keyword evidence="7" id="KW-1185">Reference proteome</keyword>
<dbReference type="GO" id="GO:0043197">
    <property type="term" value="C:dendritic spine"/>
    <property type="evidence" value="ECO:0007669"/>
    <property type="project" value="TreeGrafter"/>
</dbReference>
<feature type="compositionally biased region" description="Polar residues" evidence="4">
    <location>
        <begin position="694"/>
        <end position="706"/>
    </location>
</feature>
<dbReference type="CDD" id="cd06720">
    <property type="entry name" value="PDZ1_APBA1_3-like"/>
    <property type="match status" value="1"/>
</dbReference>
<evidence type="ECO:0000256" key="4">
    <source>
        <dbReference type="SAM" id="MobiDB-lite"/>
    </source>
</evidence>
<dbReference type="PANTHER" id="PTHR12345">
    <property type="entry name" value="SYNTENIN RELATED"/>
    <property type="match status" value="1"/>
</dbReference>
<dbReference type="GO" id="GO:0005737">
    <property type="term" value="C:cytoplasm"/>
    <property type="evidence" value="ECO:0007669"/>
    <property type="project" value="TreeGrafter"/>
</dbReference>
<keyword evidence="3" id="KW-0677">Repeat</keyword>
<reference evidence="8" key="1">
    <citation type="submission" date="2025-08" db="UniProtKB">
        <authorList>
            <consortium name="RefSeq"/>
        </authorList>
    </citation>
    <scope>IDENTIFICATION</scope>
</reference>
<evidence type="ECO:0000259" key="5">
    <source>
        <dbReference type="PROSITE" id="PS01179"/>
    </source>
</evidence>
<keyword evidence="2" id="KW-0597">Phosphoprotein</keyword>
<dbReference type="PROSITE" id="PS50106">
    <property type="entry name" value="PDZ"/>
    <property type="match status" value="2"/>
</dbReference>
<feature type="compositionally biased region" description="Basic and acidic residues" evidence="4">
    <location>
        <begin position="680"/>
        <end position="691"/>
    </location>
</feature>
<dbReference type="InterPro" id="IPR036034">
    <property type="entry name" value="PDZ_sf"/>
</dbReference>
<evidence type="ECO:0000259" key="6">
    <source>
        <dbReference type="PROSITE" id="PS50106"/>
    </source>
</evidence>
<feature type="region of interest" description="Disordered" evidence="4">
    <location>
        <begin position="563"/>
        <end position="716"/>
    </location>
</feature>
<dbReference type="CDD" id="cd06793">
    <property type="entry name" value="PDZ2_APBA1_3-like"/>
    <property type="match status" value="1"/>
</dbReference>
<sequence length="1167" mass="129187">MSDLEERCNTLAYSDTEENCDVNLEGACGGDISLRGSTLSFEQLSEHTADDTDNLSMEVNLGESGSRQASEISSLSYQNLIDDDGLESMGLQHDSDESGESCINDYPDVEIDFPTDDMDHSADILADSLTEKLCKCSGKDLGSHQNLAPDILGQNSIHSKSGSDTLSDGSESVGGSHHYNKHSSRQKELRSDILDGKDVKLLDRNGILNTAADIGLEKPWEVAVNLREKSKDSKYCSPDETVKKRNSLEIRNNIPTIGEVKNYDERNIPSSTKYNSQGAKPKIKRQSPGFARRVNHSNSSGSCSDRDGSSSERETLPYNNQDLKQISPVEQTLQSDLDVTMHNEVSKPDRNSARKNVNIENEYDYVKYARIHQGNSYVGMRLAFPSSSISSSSPESSRDCSPEKIIHQKNGPEISDRSQHQVRVSEDCLTEIPLNNTEPLVVEEKRAFTLSPENTECDSAEVESVLSDEEKSNTGGMPIVEDGLSGSQASDVDEAFPHECDSPAKMLQLKQKSELNQEINGEETHINGKGKSIDTSGIKDELDAKEALNHTMADIKTAIQKSKNVSLKSSFTENSTTEEPVWIKSVQSDEDIEQGKDGKNSNKIRDNYEKLHRNEEMRRVLEEIERRQEEEFTRREQEKEDADDSEPLPVSTSADGEAEGNNSSPKSESKVTSPPQSEAKVYEMENEKDGLLENQYTRNDGKTYQTPKDFDTDEETDKLLQKQYQTDQHVDIPELSKPPINLGAQPVKKNMAEKRRSRAKEVCINDPDNPAVLIEGVLFRARYLGSTQLISEGQPSKPMRMIQAQEAVGRIKASGGDKELSSVPAESYETLGTLHFGKRYQAPEGENQPSTEVDLFVSTEKIMVLNTDLQEIMMDHSLRTISYIADIGDILVIMARRRLLSSPGDESLRRKKQAKILCHVFESDEAQLIAQSIGQAFQVAYMEFLKANGIDDPGIIKEMDYQDVLNQQEIMGEELNLFTNKDFHREVIVPKLKGEPIGIVIVESGWGSMVPTVVLANMAPSGPAARCGGLNIGDQIISINGISMVGLPLSTCQTYIKGARQQTVVKLTVVPCPPVVEVLIKRPDVKYQLGFSVQNGVICSLLRGGIAERGGVRVGHRIIEINNQSVVAVQHEKIVALLANSVGEIHMKTMPTSIFRLLTGQETPHYL</sequence>
<feature type="compositionally biased region" description="Polar residues" evidence="4">
    <location>
        <begin position="317"/>
        <end position="328"/>
    </location>
</feature>
<dbReference type="Gene3D" id="2.30.29.30">
    <property type="entry name" value="Pleckstrin-homology domain (PH domain)/Phosphotyrosine-binding domain (PTB)"/>
    <property type="match status" value="1"/>
</dbReference>
<feature type="domain" description="PDZ" evidence="6">
    <location>
        <begin position="1077"/>
        <end position="1153"/>
    </location>
</feature>
<feature type="compositionally biased region" description="Polar residues" evidence="4">
    <location>
        <begin position="650"/>
        <end position="676"/>
    </location>
</feature>
<evidence type="ECO:0000256" key="3">
    <source>
        <dbReference type="ARBA" id="ARBA00022737"/>
    </source>
</evidence>
<dbReference type="RefSeq" id="XP_029637316.1">
    <property type="nucleotide sequence ID" value="XM_029781456.2"/>
</dbReference>
<keyword evidence="1" id="KW-0813">Transport</keyword>
<proteinExistence type="predicted"/>
<organism evidence="7 8">
    <name type="scientific">Octopus sinensis</name>
    <name type="common">East Asian common octopus</name>
    <dbReference type="NCBI Taxonomy" id="2607531"/>
    <lineage>
        <taxon>Eukaryota</taxon>
        <taxon>Metazoa</taxon>
        <taxon>Spiralia</taxon>
        <taxon>Lophotrochozoa</taxon>
        <taxon>Mollusca</taxon>
        <taxon>Cephalopoda</taxon>
        <taxon>Coleoidea</taxon>
        <taxon>Octopodiformes</taxon>
        <taxon>Octopoda</taxon>
        <taxon>Incirrata</taxon>
        <taxon>Octopodidae</taxon>
        <taxon>Octopus</taxon>
    </lineage>
</organism>
<dbReference type="Gene3D" id="2.30.42.10">
    <property type="match status" value="2"/>
</dbReference>
<dbReference type="FunFam" id="2.30.42.10:FF:000007">
    <property type="entry name" value="Amyloid beta A4 protein-binding family A member"/>
    <property type="match status" value="1"/>
</dbReference>
<dbReference type="GO" id="GO:0005886">
    <property type="term" value="C:plasma membrane"/>
    <property type="evidence" value="ECO:0007669"/>
    <property type="project" value="TreeGrafter"/>
</dbReference>
<protein>
    <submittedName>
        <fullName evidence="8">Amyloid-beta A4 precursor protein-binding family A member 2 isoform X16</fullName>
    </submittedName>
</protein>
<dbReference type="CDD" id="cd01208">
    <property type="entry name" value="PTB_X11"/>
    <property type="match status" value="1"/>
</dbReference>
<evidence type="ECO:0000256" key="2">
    <source>
        <dbReference type="ARBA" id="ARBA00022553"/>
    </source>
</evidence>
<dbReference type="FunFam" id="2.30.42.10:FF:000017">
    <property type="entry name" value="Amyloid beta A4 protein-binding family A member 1"/>
    <property type="match status" value="1"/>
</dbReference>
<dbReference type="SUPFAM" id="SSF50156">
    <property type="entry name" value="PDZ domain-like"/>
    <property type="match status" value="2"/>
</dbReference>
<evidence type="ECO:0000313" key="8">
    <source>
        <dbReference type="RefSeq" id="XP_029637316.1"/>
    </source>
</evidence>
<feature type="compositionally biased region" description="Basic and acidic residues" evidence="4">
    <location>
        <begin position="304"/>
        <end position="315"/>
    </location>
</feature>
<feature type="region of interest" description="Disordered" evidence="4">
    <location>
        <begin position="261"/>
        <end position="328"/>
    </location>
</feature>
<dbReference type="AlphaFoldDB" id="A0A6P7SH74"/>
<evidence type="ECO:0000256" key="1">
    <source>
        <dbReference type="ARBA" id="ARBA00022448"/>
    </source>
</evidence>
<dbReference type="InterPro" id="IPR051230">
    <property type="entry name" value="APP-Binding"/>
</dbReference>